<dbReference type="InterPro" id="IPR021454">
    <property type="entry name" value="DUF3105"/>
</dbReference>
<feature type="transmembrane region" description="Helical" evidence="2">
    <location>
        <begin position="44"/>
        <end position="66"/>
    </location>
</feature>
<reference evidence="3 4" key="1">
    <citation type="submission" date="2018-12" db="EMBL/GenBank/DDBJ databases">
        <title>Draft genome sequence of Embleya hyalina NBRC 13850T.</title>
        <authorList>
            <person name="Komaki H."/>
            <person name="Hosoyama A."/>
            <person name="Kimura A."/>
            <person name="Ichikawa N."/>
            <person name="Tamura T."/>
        </authorList>
    </citation>
    <scope>NUCLEOTIDE SEQUENCE [LARGE SCALE GENOMIC DNA]</scope>
    <source>
        <strain evidence="3 4">NBRC 13850</strain>
    </source>
</reference>
<dbReference type="Proteomes" id="UP000286931">
    <property type="component" value="Unassembled WGS sequence"/>
</dbReference>
<feature type="region of interest" description="Disordered" evidence="1">
    <location>
        <begin position="1"/>
        <end position="36"/>
    </location>
</feature>
<dbReference type="Pfam" id="PF11303">
    <property type="entry name" value="DUF3105"/>
    <property type="match status" value="1"/>
</dbReference>
<feature type="compositionally biased region" description="Gly residues" evidence="1">
    <location>
        <begin position="230"/>
        <end position="239"/>
    </location>
</feature>
<keyword evidence="2" id="KW-1133">Transmembrane helix</keyword>
<evidence type="ECO:0000313" key="3">
    <source>
        <dbReference type="EMBL" id="GCE01720.1"/>
    </source>
</evidence>
<keyword evidence="4" id="KW-1185">Reference proteome</keyword>
<gene>
    <name evidence="3" type="ORF">EHYA_09494</name>
</gene>
<feature type="region of interest" description="Disordered" evidence="1">
    <location>
        <begin position="217"/>
        <end position="239"/>
    </location>
</feature>
<evidence type="ECO:0000256" key="1">
    <source>
        <dbReference type="SAM" id="MobiDB-lite"/>
    </source>
</evidence>
<keyword evidence="2" id="KW-0812">Transmembrane</keyword>
<name>A0A401Z4F2_9ACTN</name>
<dbReference type="RefSeq" id="WP_246127331.1">
    <property type="nucleotide sequence ID" value="NZ_BIFH01000052.1"/>
</dbReference>
<feature type="compositionally biased region" description="Basic and acidic residues" evidence="1">
    <location>
        <begin position="23"/>
        <end position="36"/>
    </location>
</feature>
<sequence>MGQQSPNTSKKQSKAQRSARMAATRERVAAQREAERKAAKRRSAIIFGASGIAVLALVAGLTAVVMSSSDDDKKSSANNVIADVRPDPNTKSDIAGVSTYTAAQGHISKPKEVTYRQVPPVGGEHDPVWQNCGIYDAPIPNRNGVHSLEHGTVWITYQNNLPADQLEMLKSKVKGKTYMMLSPYDGIDKPIVASAWGLQLKLDNASDPRLDQFITKYKEGKQTPEPGSPCTGGVGKPTS</sequence>
<keyword evidence="2" id="KW-0472">Membrane</keyword>
<proteinExistence type="predicted"/>
<dbReference type="AlphaFoldDB" id="A0A401Z4F2"/>
<evidence type="ECO:0000313" key="4">
    <source>
        <dbReference type="Proteomes" id="UP000286931"/>
    </source>
</evidence>
<accession>A0A401Z4F2</accession>
<organism evidence="3 4">
    <name type="scientific">Embleya hyalina</name>
    <dbReference type="NCBI Taxonomy" id="516124"/>
    <lineage>
        <taxon>Bacteria</taxon>
        <taxon>Bacillati</taxon>
        <taxon>Actinomycetota</taxon>
        <taxon>Actinomycetes</taxon>
        <taxon>Kitasatosporales</taxon>
        <taxon>Streptomycetaceae</taxon>
        <taxon>Embleya</taxon>
    </lineage>
</organism>
<feature type="compositionally biased region" description="Polar residues" evidence="1">
    <location>
        <begin position="1"/>
        <end position="10"/>
    </location>
</feature>
<evidence type="ECO:0000256" key="2">
    <source>
        <dbReference type="SAM" id="Phobius"/>
    </source>
</evidence>
<dbReference type="EMBL" id="BIFH01000052">
    <property type="protein sequence ID" value="GCE01720.1"/>
    <property type="molecule type" value="Genomic_DNA"/>
</dbReference>
<protein>
    <submittedName>
        <fullName evidence="3">Membrane protein</fullName>
    </submittedName>
</protein>
<comment type="caution">
    <text evidence="3">The sequence shown here is derived from an EMBL/GenBank/DDBJ whole genome shotgun (WGS) entry which is preliminary data.</text>
</comment>